<dbReference type="Proteomes" id="UP001348397">
    <property type="component" value="Unassembled WGS sequence"/>
</dbReference>
<gene>
    <name evidence="2" type="ORF">SOP96_07670</name>
</gene>
<proteinExistence type="predicted"/>
<evidence type="ECO:0000313" key="3">
    <source>
        <dbReference type="Proteomes" id="UP001348397"/>
    </source>
</evidence>
<feature type="chain" id="PRO_5045333128" evidence="1">
    <location>
        <begin position="21"/>
        <end position="65"/>
    </location>
</feature>
<protein>
    <submittedName>
        <fullName evidence="2">Uncharacterized protein</fullName>
    </submittedName>
</protein>
<accession>A0ABU6HRQ2</accession>
<feature type="signal peptide" evidence="1">
    <location>
        <begin position="1"/>
        <end position="20"/>
    </location>
</feature>
<name>A0ABU6HRQ2_9FLAO</name>
<keyword evidence="3" id="KW-1185">Reference proteome</keyword>
<dbReference type="RefSeq" id="WP_326320398.1">
    <property type="nucleotide sequence ID" value="NZ_JAYLAA010000031.1"/>
</dbReference>
<keyword evidence="1" id="KW-0732">Signal</keyword>
<organism evidence="2 3">
    <name type="scientific">Chryseobacterium salviniae</name>
    <dbReference type="NCBI Taxonomy" id="3101750"/>
    <lineage>
        <taxon>Bacteria</taxon>
        <taxon>Pseudomonadati</taxon>
        <taxon>Bacteroidota</taxon>
        <taxon>Flavobacteriia</taxon>
        <taxon>Flavobacteriales</taxon>
        <taxon>Weeksellaceae</taxon>
        <taxon>Chryseobacterium group</taxon>
        <taxon>Chryseobacterium</taxon>
    </lineage>
</organism>
<dbReference type="EMBL" id="JAYLAA010000031">
    <property type="protein sequence ID" value="MEC3875583.1"/>
    <property type="molecule type" value="Genomic_DNA"/>
</dbReference>
<sequence>MKKIILTLALLSMPAITILANSTNIKQNIIPSTKLTSYSQIELFFKGNSFSKISNVFNVKKKILI</sequence>
<evidence type="ECO:0000256" key="1">
    <source>
        <dbReference type="SAM" id="SignalP"/>
    </source>
</evidence>
<comment type="caution">
    <text evidence="2">The sequence shown here is derived from an EMBL/GenBank/DDBJ whole genome shotgun (WGS) entry which is preliminary data.</text>
</comment>
<evidence type="ECO:0000313" key="2">
    <source>
        <dbReference type="EMBL" id="MEC3875583.1"/>
    </source>
</evidence>
<reference evidence="2 3" key="1">
    <citation type="submission" date="2024-01" db="EMBL/GenBank/DDBJ databases">
        <title>Chryseobacterium sp. T9W2-O.</title>
        <authorList>
            <person name="Maltman C."/>
        </authorList>
    </citation>
    <scope>NUCLEOTIDE SEQUENCE [LARGE SCALE GENOMIC DNA]</scope>
    <source>
        <strain evidence="2 3">T9W2-O</strain>
    </source>
</reference>